<dbReference type="RefSeq" id="WP_135090604.1">
    <property type="nucleotide sequence ID" value="NZ_SPDV01000095.1"/>
</dbReference>
<protein>
    <submittedName>
        <fullName evidence="2">Uncharacterized protein</fullName>
    </submittedName>
</protein>
<reference evidence="2 3" key="1">
    <citation type="submission" date="2019-03" db="EMBL/GenBank/DDBJ databases">
        <title>Genome sequence of Sphingomonas sp. 17J27-24.</title>
        <authorList>
            <person name="Kim M."/>
            <person name="Maeng S."/>
            <person name="Sathiyaraj S."/>
        </authorList>
    </citation>
    <scope>NUCLEOTIDE SEQUENCE [LARGE SCALE GENOMIC DNA]</scope>
    <source>
        <strain evidence="2 3">17J27-24</strain>
    </source>
</reference>
<comment type="caution">
    <text evidence="2">The sequence shown here is derived from an EMBL/GenBank/DDBJ whole genome shotgun (WGS) entry which is preliminary data.</text>
</comment>
<dbReference type="AlphaFoldDB" id="A0A4Y8ZM83"/>
<keyword evidence="3" id="KW-1185">Reference proteome</keyword>
<proteinExistence type="predicted"/>
<feature type="coiled-coil region" evidence="1">
    <location>
        <begin position="139"/>
        <end position="166"/>
    </location>
</feature>
<name>A0A4Y8ZM83_9SPHN</name>
<sequence>MEDVISFVFSGKLAHNNEMDFYEAARFQYAASRLTVKLDKFRRTGEFPKKVTRQNNTAINLRPYRPGSFGIDIIGPALATLPPLLYELPITSLWTYVIERVFKPAESDTIKQALQTQADLIRVFDASIASSDRQATMTLQMLERQIAQEREVNEEVRELYERLLAETQRRSYLEAHQEVLNKITPEQDAELVTMATPLLKEIAVPLRRSASLASVNISDKYGRRRVLSATRRMADEVETIRIDPQITPVRLDIVQYNKESGWGKFRNPEFDGQTPFSVPADRKENLKSKLTRAMNKDEVFVLAYYVRSVTGKKLRIIITDFVEDEA</sequence>
<keyword evidence="1" id="KW-0175">Coiled coil</keyword>
<accession>A0A4Y8ZM83</accession>
<dbReference type="OrthoDB" id="6943389at2"/>
<evidence type="ECO:0000256" key="1">
    <source>
        <dbReference type="SAM" id="Coils"/>
    </source>
</evidence>
<evidence type="ECO:0000313" key="2">
    <source>
        <dbReference type="EMBL" id="TFI56362.1"/>
    </source>
</evidence>
<organism evidence="2 3">
    <name type="scientific">Sphingomonas parva</name>
    <dbReference type="NCBI Taxonomy" id="2555898"/>
    <lineage>
        <taxon>Bacteria</taxon>
        <taxon>Pseudomonadati</taxon>
        <taxon>Pseudomonadota</taxon>
        <taxon>Alphaproteobacteria</taxon>
        <taxon>Sphingomonadales</taxon>
        <taxon>Sphingomonadaceae</taxon>
        <taxon>Sphingomonas</taxon>
    </lineage>
</organism>
<evidence type="ECO:0000313" key="3">
    <source>
        <dbReference type="Proteomes" id="UP000298213"/>
    </source>
</evidence>
<dbReference type="Proteomes" id="UP000298213">
    <property type="component" value="Unassembled WGS sequence"/>
</dbReference>
<gene>
    <name evidence="2" type="ORF">E2493_20565</name>
</gene>
<dbReference type="EMBL" id="SPDV01000095">
    <property type="protein sequence ID" value="TFI56362.1"/>
    <property type="molecule type" value="Genomic_DNA"/>
</dbReference>